<sequence length="257" mass="30070">MTTPSKKHWPKRPILDYSEDEFIRIKVGTEPNLKHFNVSKIRLAYHSPYFRTSLNFPREDSQVIELPDACPKIFRHIVQYMNTGSIVIPIYDRKNGKHLDLPTLTHIWFLAHYLLIPRVQNIAIARIFYRLDHGESEPVFKVDEMVTTLNIVCGTDGTVIADDNNVYSLLGSYMTWHSDYPHWTDEQKNKVPRKVLSLMAEVLRDYCVDTKTYRNSLSVNLGIGNLRCYYVDDKIDDEYVTLNLPDFVLQNDEKQEE</sequence>
<reference evidence="2 3" key="1">
    <citation type="submission" date="2017-11" db="EMBL/GenBank/DDBJ databases">
        <title>Comparative genomics of Botrytis spp.</title>
        <authorList>
            <person name="Valero-Jimenez C.A."/>
            <person name="Tapia P."/>
            <person name="Veloso J."/>
            <person name="Silva-Moreno E."/>
            <person name="Staats M."/>
            <person name="Valdes J.H."/>
            <person name="Van Kan J.A.L."/>
        </authorList>
    </citation>
    <scope>NUCLEOTIDE SEQUENCE [LARGE SCALE GENOMIC DNA]</scope>
    <source>
        <strain evidence="2 3">MUCL2830</strain>
    </source>
</reference>
<keyword evidence="3" id="KW-1185">Reference proteome</keyword>
<dbReference type="PROSITE" id="PS50097">
    <property type="entry name" value="BTB"/>
    <property type="match status" value="1"/>
</dbReference>
<dbReference type="SMART" id="SM00225">
    <property type="entry name" value="BTB"/>
    <property type="match status" value="1"/>
</dbReference>
<dbReference type="SUPFAM" id="SSF54695">
    <property type="entry name" value="POZ domain"/>
    <property type="match status" value="1"/>
</dbReference>
<protein>
    <recommendedName>
        <fullName evidence="1">BTB domain-containing protein</fullName>
    </recommendedName>
</protein>
<dbReference type="Pfam" id="PF00651">
    <property type="entry name" value="BTB"/>
    <property type="match status" value="1"/>
</dbReference>
<evidence type="ECO:0000259" key="1">
    <source>
        <dbReference type="PROSITE" id="PS50097"/>
    </source>
</evidence>
<evidence type="ECO:0000313" key="2">
    <source>
        <dbReference type="EMBL" id="TEY61061.1"/>
    </source>
</evidence>
<organism evidence="2 3">
    <name type="scientific">Botryotinia calthae</name>
    <dbReference type="NCBI Taxonomy" id="38488"/>
    <lineage>
        <taxon>Eukaryota</taxon>
        <taxon>Fungi</taxon>
        <taxon>Dikarya</taxon>
        <taxon>Ascomycota</taxon>
        <taxon>Pezizomycotina</taxon>
        <taxon>Leotiomycetes</taxon>
        <taxon>Helotiales</taxon>
        <taxon>Sclerotiniaceae</taxon>
        <taxon>Botryotinia</taxon>
    </lineage>
</organism>
<evidence type="ECO:0000313" key="3">
    <source>
        <dbReference type="Proteomes" id="UP000297299"/>
    </source>
</evidence>
<dbReference type="CDD" id="cd18186">
    <property type="entry name" value="BTB_POZ_ZBTB_KLHL-like"/>
    <property type="match status" value="1"/>
</dbReference>
<dbReference type="Proteomes" id="UP000297299">
    <property type="component" value="Unassembled WGS sequence"/>
</dbReference>
<accession>A0A4Y8D0T5</accession>
<feature type="domain" description="BTB" evidence="1">
    <location>
        <begin position="19"/>
        <end position="90"/>
    </location>
</feature>
<dbReference type="EMBL" id="PHWZ01000175">
    <property type="protein sequence ID" value="TEY61061.1"/>
    <property type="molecule type" value="Genomic_DNA"/>
</dbReference>
<proteinExistence type="predicted"/>
<dbReference type="OrthoDB" id="408604at2759"/>
<dbReference type="AlphaFoldDB" id="A0A4Y8D0T5"/>
<dbReference type="InterPro" id="IPR000210">
    <property type="entry name" value="BTB/POZ_dom"/>
</dbReference>
<dbReference type="Gene3D" id="3.30.710.10">
    <property type="entry name" value="Potassium Channel Kv1.1, Chain A"/>
    <property type="match status" value="1"/>
</dbReference>
<gene>
    <name evidence="2" type="ORF">BOTCAL_0175g00120</name>
</gene>
<comment type="caution">
    <text evidence="2">The sequence shown here is derived from an EMBL/GenBank/DDBJ whole genome shotgun (WGS) entry which is preliminary data.</text>
</comment>
<name>A0A4Y8D0T5_9HELO</name>
<dbReference type="InterPro" id="IPR011333">
    <property type="entry name" value="SKP1/BTB/POZ_sf"/>
</dbReference>